<organism evidence="1 2">
    <name type="scientific">Aureibaculum flavum</name>
    <dbReference type="NCBI Taxonomy" id="2795986"/>
    <lineage>
        <taxon>Bacteria</taxon>
        <taxon>Pseudomonadati</taxon>
        <taxon>Bacteroidota</taxon>
        <taxon>Flavobacteriia</taxon>
        <taxon>Flavobacteriales</taxon>
        <taxon>Flavobacteriaceae</taxon>
        <taxon>Aureibaculum</taxon>
    </lineage>
</organism>
<sequence length="100" mass="11435">MRFLIILIILFSISSCQQSELTKTANMACECIEKSVNKDRQEMNDCINESIGKNGDALKEYVNEDQFEILDTNGNISNFYYQLVFMTMLSDECSNLVQGK</sequence>
<dbReference type="RefSeq" id="WP_198841179.1">
    <property type="nucleotide sequence ID" value="NZ_JAEHFJ010000004.1"/>
</dbReference>
<dbReference type="EMBL" id="JAEHFJ010000004">
    <property type="protein sequence ID" value="MBJ2174432.1"/>
    <property type="molecule type" value="Genomic_DNA"/>
</dbReference>
<keyword evidence="2" id="KW-1185">Reference proteome</keyword>
<proteinExistence type="predicted"/>
<dbReference type="PROSITE" id="PS51257">
    <property type="entry name" value="PROKAR_LIPOPROTEIN"/>
    <property type="match status" value="1"/>
</dbReference>
<protein>
    <recommendedName>
        <fullName evidence="3">Lipoprotein</fullName>
    </recommendedName>
</protein>
<comment type="caution">
    <text evidence="1">The sequence shown here is derived from an EMBL/GenBank/DDBJ whole genome shotgun (WGS) entry which is preliminary data.</text>
</comment>
<name>A0ABS0WR31_9FLAO</name>
<gene>
    <name evidence="1" type="ORF">JBL43_09300</name>
</gene>
<evidence type="ECO:0000313" key="2">
    <source>
        <dbReference type="Proteomes" id="UP000623301"/>
    </source>
</evidence>
<accession>A0ABS0WR31</accession>
<dbReference type="Proteomes" id="UP000623301">
    <property type="component" value="Unassembled WGS sequence"/>
</dbReference>
<evidence type="ECO:0008006" key="3">
    <source>
        <dbReference type="Google" id="ProtNLM"/>
    </source>
</evidence>
<evidence type="ECO:0000313" key="1">
    <source>
        <dbReference type="EMBL" id="MBJ2174432.1"/>
    </source>
</evidence>
<reference evidence="1 2" key="1">
    <citation type="submission" date="2020-12" db="EMBL/GenBank/DDBJ databases">
        <title>Aureibaculum luteum sp. nov. and Aureibaculum flavum sp. nov., novel members of the family Flavobacteriaceae isolated from Antarctic intertidal sediments.</title>
        <authorList>
            <person name="He X."/>
            <person name="Zhang X."/>
        </authorList>
    </citation>
    <scope>NUCLEOTIDE SEQUENCE [LARGE SCALE GENOMIC DNA]</scope>
    <source>
        <strain evidence="1 2">A20</strain>
    </source>
</reference>